<comment type="pathway">
    <text evidence="1">Protein modification; protein ubiquitination.</text>
</comment>
<dbReference type="InterPro" id="IPR001680">
    <property type="entry name" value="WD40_rpt"/>
</dbReference>
<dbReference type="EC" id="2.3.2.27" evidence="1"/>
<evidence type="ECO:0000313" key="3">
    <source>
        <dbReference type="Proteomes" id="UP000322667"/>
    </source>
</evidence>
<evidence type="ECO:0000313" key="2">
    <source>
        <dbReference type="EMBL" id="TYI41574.1"/>
    </source>
</evidence>
<dbReference type="InterPro" id="IPR015943">
    <property type="entry name" value="WD40/YVTN_repeat-like_dom_sf"/>
</dbReference>
<comment type="subcellular location">
    <subcellularLocation>
        <location evidence="1">Nucleus</location>
    </subcellularLocation>
</comment>
<dbReference type="AlphaFoldDB" id="A0A5D2RPY1"/>
<dbReference type="EMBL" id="CM017610">
    <property type="protein sequence ID" value="TYI41574.1"/>
    <property type="molecule type" value="Genomic_DNA"/>
</dbReference>
<comment type="subunit">
    <text evidence="1">Homotetramer.</text>
</comment>
<dbReference type="GO" id="GO:0000398">
    <property type="term" value="P:mRNA splicing, via spliceosome"/>
    <property type="evidence" value="ECO:0007669"/>
    <property type="project" value="InterPro"/>
</dbReference>
<keyword evidence="1" id="KW-0808">Transferase</keyword>
<dbReference type="GO" id="GO:0005737">
    <property type="term" value="C:cytoplasm"/>
    <property type="evidence" value="ECO:0007669"/>
    <property type="project" value="TreeGrafter"/>
</dbReference>
<keyword evidence="1" id="KW-0507">mRNA processing</keyword>
<name>A0A5D2RPY1_GOSTO</name>
<dbReference type="GO" id="GO:0061630">
    <property type="term" value="F:ubiquitin protein ligase activity"/>
    <property type="evidence" value="ECO:0007669"/>
    <property type="project" value="UniProtKB-UniRule"/>
</dbReference>
<gene>
    <name evidence="2" type="ORF">ES332_A01G035700v1</name>
</gene>
<keyword evidence="1" id="KW-0747">Spliceosome</keyword>
<keyword evidence="1" id="KW-0539">Nucleus</keyword>
<dbReference type="SMART" id="SM00320">
    <property type="entry name" value="WD40"/>
    <property type="match status" value="1"/>
</dbReference>
<reference evidence="2 3" key="1">
    <citation type="submission" date="2019-07" db="EMBL/GenBank/DDBJ databases">
        <title>WGS assembly of Gossypium tomentosum.</title>
        <authorList>
            <person name="Chen Z.J."/>
            <person name="Sreedasyam A."/>
            <person name="Ando A."/>
            <person name="Song Q."/>
            <person name="De L."/>
            <person name="Hulse-Kemp A."/>
            <person name="Ding M."/>
            <person name="Ye W."/>
            <person name="Kirkbride R."/>
            <person name="Jenkins J."/>
            <person name="Plott C."/>
            <person name="Lovell J."/>
            <person name="Lin Y.-M."/>
            <person name="Vaughn R."/>
            <person name="Liu B."/>
            <person name="Li W."/>
            <person name="Simpson S."/>
            <person name="Scheffler B."/>
            <person name="Saski C."/>
            <person name="Grover C."/>
            <person name="Hu G."/>
            <person name="Conover J."/>
            <person name="Carlson J."/>
            <person name="Shu S."/>
            <person name="Boston L."/>
            <person name="Williams M."/>
            <person name="Peterson D."/>
            <person name="Mcgee K."/>
            <person name="Jones D."/>
            <person name="Wendel J."/>
            <person name="Stelly D."/>
            <person name="Grimwood J."/>
            <person name="Schmutz J."/>
        </authorList>
    </citation>
    <scope>NUCLEOTIDE SEQUENCE [LARGE SCALE GENOMIC DNA]</scope>
    <source>
        <strain evidence="2">7179.01</strain>
    </source>
</reference>
<dbReference type="InterPro" id="IPR036322">
    <property type="entry name" value="WD40_repeat_dom_sf"/>
</dbReference>
<proteinExistence type="inferred from homology"/>
<dbReference type="UniPathway" id="UPA00143"/>
<accession>A0A5D2RPY1</accession>
<dbReference type="GO" id="GO:0070534">
    <property type="term" value="P:protein K63-linked ubiquitination"/>
    <property type="evidence" value="ECO:0007669"/>
    <property type="project" value="UniProtKB-UniRule"/>
</dbReference>
<dbReference type="Pfam" id="PF00400">
    <property type="entry name" value="WD40"/>
    <property type="match status" value="1"/>
</dbReference>
<evidence type="ECO:0000256" key="1">
    <source>
        <dbReference type="RuleBase" id="RU367101"/>
    </source>
</evidence>
<keyword evidence="1" id="KW-0234">DNA repair</keyword>
<keyword evidence="1" id="KW-0833">Ubl conjugation pathway</keyword>
<dbReference type="Proteomes" id="UP000322667">
    <property type="component" value="Chromosome A01"/>
</dbReference>
<organism evidence="2 3">
    <name type="scientific">Gossypium tomentosum</name>
    <name type="common">Hawaiian cotton</name>
    <name type="synonym">Gossypium sandvicense</name>
    <dbReference type="NCBI Taxonomy" id="34277"/>
    <lineage>
        <taxon>Eukaryota</taxon>
        <taxon>Viridiplantae</taxon>
        <taxon>Streptophyta</taxon>
        <taxon>Embryophyta</taxon>
        <taxon>Tracheophyta</taxon>
        <taxon>Spermatophyta</taxon>
        <taxon>Magnoliopsida</taxon>
        <taxon>eudicotyledons</taxon>
        <taxon>Gunneridae</taxon>
        <taxon>Pentapetalae</taxon>
        <taxon>rosids</taxon>
        <taxon>malvids</taxon>
        <taxon>Malvales</taxon>
        <taxon>Malvaceae</taxon>
        <taxon>Malvoideae</taxon>
        <taxon>Gossypium</taxon>
    </lineage>
</organism>
<dbReference type="SUPFAM" id="SSF50978">
    <property type="entry name" value="WD40 repeat-like"/>
    <property type="match status" value="1"/>
</dbReference>
<dbReference type="GO" id="GO:0006281">
    <property type="term" value="P:DNA repair"/>
    <property type="evidence" value="ECO:0007669"/>
    <property type="project" value="UniProtKB-KW"/>
</dbReference>
<dbReference type="PANTHER" id="PTHR43995:SF1">
    <property type="entry name" value="PRE-MRNA-PROCESSING FACTOR 19"/>
    <property type="match status" value="1"/>
</dbReference>
<comment type="catalytic activity">
    <reaction evidence="1">
        <text>S-ubiquitinyl-[E2 ubiquitin-conjugating enzyme]-L-cysteine + [acceptor protein]-L-lysine = [E2 ubiquitin-conjugating enzyme]-L-cysteine + N(6)-ubiquitinyl-[acceptor protein]-L-lysine.</text>
        <dbReference type="EC" id="2.3.2.27"/>
    </reaction>
</comment>
<comment type="similarity">
    <text evidence="1">Belongs to the WD repeat PRP19 family.</text>
</comment>
<keyword evidence="1" id="KW-0508">mRNA splicing</keyword>
<keyword evidence="1" id="KW-0227">DNA damage</keyword>
<dbReference type="GO" id="GO:0000974">
    <property type="term" value="C:Prp19 complex"/>
    <property type="evidence" value="ECO:0007669"/>
    <property type="project" value="UniProtKB-UniRule"/>
</dbReference>
<dbReference type="GO" id="GO:0071006">
    <property type="term" value="C:U2-type catalytic step 1 spliceosome"/>
    <property type="evidence" value="ECO:0007669"/>
    <property type="project" value="TreeGrafter"/>
</dbReference>
<sequence>MVSTEKILYLAATLILFFVFSVDFDHSGSYLAIAGSDVSRVYQVGSVKAEWNCIKTLPDLSGTGRATCVKFGSDAKYLAVGSMDRNLRIFGLPEGDASMES</sequence>
<keyword evidence="3" id="KW-1185">Reference proteome</keyword>
<comment type="function">
    <text evidence="1">Ubiquitin-protein ligase which is mainly involved pre-mRNA splicing and DNA repair. Required for pre-mRNA splicing as component of the spliceosome.</text>
</comment>
<dbReference type="Gene3D" id="2.130.10.10">
    <property type="entry name" value="YVTN repeat-like/Quinoprotein amine dehydrogenase"/>
    <property type="match status" value="1"/>
</dbReference>
<protein>
    <recommendedName>
        <fullName evidence="1">Pre-mRNA-processing factor 19</fullName>
        <ecNumber evidence="1">2.3.2.27</ecNumber>
    </recommendedName>
</protein>
<dbReference type="InterPro" id="IPR038959">
    <property type="entry name" value="Prp19"/>
</dbReference>
<dbReference type="PANTHER" id="PTHR43995">
    <property type="entry name" value="PRE-MRNA-PROCESSING FACTOR 19"/>
    <property type="match status" value="1"/>
</dbReference>